<feature type="transmembrane region" description="Helical" evidence="6">
    <location>
        <begin position="106"/>
        <end position="124"/>
    </location>
</feature>
<feature type="transmembrane region" description="Helical" evidence="6">
    <location>
        <begin position="230"/>
        <end position="251"/>
    </location>
</feature>
<evidence type="ECO:0000256" key="3">
    <source>
        <dbReference type="ARBA" id="ARBA00022989"/>
    </source>
</evidence>
<dbReference type="EMBL" id="JAUTXT010000033">
    <property type="protein sequence ID" value="KAK3672386.1"/>
    <property type="molecule type" value="Genomic_DNA"/>
</dbReference>
<gene>
    <name evidence="7" type="ORF">LTR78_007693</name>
</gene>
<dbReference type="Pfam" id="PF07690">
    <property type="entry name" value="MFS_1"/>
    <property type="match status" value="1"/>
</dbReference>
<dbReference type="InterPro" id="IPR036259">
    <property type="entry name" value="MFS_trans_sf"/>
</dbReference>
<dbReference type="SUPFAM" id="SSF103473">
    <property type="entry name" value="MFS general substrate transporter"/>
    <property type="match status" value="1"/>
</dbReference>
<feature type="transmembrane region" description="Helical" evidence="6">
    <location>
        <begin position="332"/>
        <end position="354"/>
    </location>
</feature>
<evidence type="ECO:0000256" key="1">
    <source>
        <dbReference type="ARBA" id="ARBA00004141"/>
    </source>
</evidence>
<proteinExistence type="predicted"/>
<protein>
    <submittedName>
        <fullName evidence="7">Uncharacterized protein</fullName>
    </submittedName>
</protein>
<feature type="transmembrane region" description="Helical" evidence="6">
    <location>
        <begin position="293"/>
        <end position="312"/>
    </location>
</feature>
<evidence type="ECO:0000256" key="4">
    <source>
        <dbReference type="ARBA" id="ARBA00023136"/>
    </source>
</evidence>
<sequence length="976" mass="107414">MSDSTRGSRKSSISTITEEPDENTALLERKRSTVSVLWTKSAVYRVLFTGFLVSLSFGITQVPLIYVFGVMTCDEYYKHHPIPPPGLGYASRCQVHAIQASTARSVALLGSSTTFFGVINLFFTGWTMKAFGVKRALLITVALPAARLCVQSIGVEAGAATGIMIIQLSQIITVFGGPVGYLLALNSLATEVVEPAERTATLGRLQGCAMFGSALGFLAGGLIGDAFGQIWPFRIAGMMFVISCLYVQLCLPTIHNKTVETKAAKSLLSFFDPIKMFAPQKWILANGTIKREYGILLLGMGTFLGVLATSYIPTLLQMYSTDVFDFGTTKNGWLIFINSTIRGLFLTLAFPHIISTGRRWLDKRDKAKRDAKTLKEAEIDDFLTEPQQIAASDRPMEAGVEPSQPAKSDEAHGSEAPMTYNFDLLYCKYSLILDGILTGLATFTTTGWQMYVVAVIIPLAAGTGSASKGTILQMCTAEQRTDALSAISLVELLARLSSTSLFGLVLSAFATIGRPNLTFTVNAAVAVAVLADLNLLHNIYEYLEDDVQCITSARLVNSAFEDAISPFLFRTLKLALRNASLARLEYVAATAKFAKGVRILVYETIHYGTSGQNSGDPAKGYTIKQIKRGVRDYVLRCHANESALSVGDIVQILLLQHATLQYGEQELMSYIDILLDRLEQAFTKLTGLRDVVFTPLAAAHDTGNNVLVTTKNLQRLPPLPVLAFHDSIECSQEQSRRFTHLLLALASSGRHIRSFRMTSTSKTDLPPTVARHYTVPGLSLDFAQLVRDSDVITSSSEVLSRVKELEIDMSSIDHPNSSVPQTHSLDSNCAALAPFLNIFESLEVLNLRLCGQYRFGNMTSRIAPTLQQTFAAKIYTRLRRVIIREMWLMPEDLVEFLHRHQQTLQKIELIGINLGGCKPHAGRRLFPVGHMLSTMNKRKFLKWEQVAEACKFMPKLRDLRIEGISVGKEWCSPGVS</sequence>
<dbReference type="Gene3D" id="1.20.1250.20">
    <property type="entry name" value="MFS general substrate transporter like domains"/>
    <property type="match status" value="1"/>
</dbReference>
<name>A0AAE0TRA8_9PEZI</name>
<keyword evidence="2 6" id="KW-0812">Transmembrane</keyword>
<dbReference type="PANTHER" id="PTHR23507:SF13">
    <property type="entry name" value="MFS GENERAL SUBSTRATE TRANSPORTER"/>
    <property type="match status" value="1"/>
</dbReference>
<feature type="transmembrane region" description="Helical" evidence="6">
    <location>
        <begin position="160"/>
        <end position="184"/>
    </location>
</feature>
<evidence type="ECO:0000313" key="7">
    <source>
        <dbReference type="EMBL" id="KAK3672386.1"/>
    </source>
</evidence>
<keyword evidence="4 6" id="KW-0472">Membrane</keyword>
<keyword evidence="3 6" id="KW-1133">Transmembrane helix</keyword>
<dbReference type="GO" id="GO:0016020">
    <property type="term" value="C:membrane"/>
    <property type="evidence" value="ECO:0007669"/>
    <property type="project" value="UniProtKB-SubCell"/>
</dbReference>
<dbReference type="Proteomes" id="UP001274830">
    <property type="component" value="Unassembled WGS sequence"/>
</dbReference>
<dbReference type="GO" id="GO:0022857">
    <property type="term" value="F:transmembrane transporter activity"/>
    <property type="evidence" value="ECO:0007669"/>
    <property type="project" value="InterPro"/>
</dbReference>
<evidence type="ECO:0000256" key="5">
    <source>
        <dbReference type="SAM" id="MobiDB-lite"/>
    </source>
</evidence>
<comment type="caution">
    <text evidence="7">The sequence shown here is derived from an EMBL/GenBank/DDBJ whole genome shotgun (WGS) entry which is preliminary data.</text>
</comment>
<dbReference type="CDD" id="cd06174">
    <property type="entry name" value="MFS"/>
    <property type="match status" value="1"/>
</dbReference>
<accession>A0AAE0TRA8</accession>
<evidence type="ECO:0000256" key="2">
    <source>
        <dbReference type="ARBA" id="ARBA00022692"/>
    </source>
</evidence>
<comment type="subcellular location">
    <subcellularLocation>
        <location evidence="1">Membrane</location>
        <topology evidence="1">Multi-pass membrane protein</topology>
    </subcellularLocation>
</comment>
<feature type="transmembrane region" description="Helical" evidence="6">
    <location>
        <begin position="205"/>
        <end position="224"/>
    </location>
</feature>
<dbReference type="AlphaFoldDB" id="A0AAE0TRA8"/>
<evidence type="ECO:0000313" key="8">
    <source>
        <dbReference type="Proteomes" id="UP001274830"/>
    </source>
</evidence>
<organism evidence="7 8">
    <name type="scientific">Recurvomyces mirabilis</name>
    <dbReference type="NCBI Taxonomy" id="574656"/>
    <lineage>
        <taxon>Eukaryota</taxon>
        <taxon>Fungi</taxon>
        <taxon>Dikarya</taxon>
        <taxon>Ascomycota</taxon>
        <taxon>Pezizomycotina</taxon>
        <taxon>Dothideomycetes</taxon>
        <taxon>Dothideomycetidae</taxon>
        <taxon>Mycosphaerellales</taxon>
        <taxon>Teratosphaeriaceae</taxon>
        <taxon>Recurvomyces</taxon>
    </lineage>
</organism>
<feature type="region of interest" description="Disordered" evidence="5">
    <location>
        <begin position="393"/>
        <end position="414"/>
    </location>
</feature>
<feature type="transmembrane region" description="Helical" evidence="6">
    <location>
        <begin position="46"/>
        <end position="68"/>
    </location>
</feature>
<dbReference type="InterPro" id="IPR011701">
    <property type="entry name" value="MFS"/>
</dbReference>
<dbReference type="PANTHER" id="PTHR23507">
    <property type="entry name" value="ZGC:174356"/>
    <property type="match status" value="1"/>
</dbReference>
<reference evidence="7" key="1">
    <citation type="submission" date="2023-07" db="EMBL/GenBank/DDBJ databases">
        <title>Black Yeasts Isolated from many extreme environments.</title>
        <authorList>
            <person name="Coleine C."/>
            <person name="Stajich J.E."/>
            <person name="Selbmann L."/>
        </authorList>
    </citation>
    <scope>NUCLEOTIDE SEQUENCE</scope>
    <source>
        <strain evidence="7">CCFEE 5485</strain>
    </source>
</reference>
<keyword evidence="8" id="KW-1185">Reference proteome</keyword>
<evidence type="ECO:0000256" key="6">
    <source>
        <dbReference type="SAM" id="Phobius"/>
    </source>
</evidence>